<protein>
    <submittedName>
        <fullName evidence="1">Uncharacterized protein</fullName>
    </submittedName>
</protein>
<proteinExistence type="predicted"/>
<gene>
    <name evidence="1" type="ORF">AMECASPLE_002875</name>
</gene>
<reference evidence="1 2" key="1">
    <citation type="submission" date="2021-06" db="EMBL/GenBank/DDBJ databases">
        <authorList>
            <person name="Palmer J.M."/>
        </authorList>
    </citation>
    <scope>NUCLEOTIDE SEQUENCE [LARGE SCALE GENOMIC DNA]</scope>
    <source>
        <strain evidence="1 2">AS_MEX2019</strain>
        <tissue evidence="1">Muscle</tissue>
    </source>
</reference>
<dbReference type="EMBL" id="JAHRIP010084748">
    <property type="protein sequence ID" value="MEQ2313516.1"/>
    <property type="molecule type" value="Genomic_DNA"/>
</dbReference>
<accession>A0ABV1A794</accession>
<keyword evidence="2" id="KW-1185">Reference proteome</keyword>
<sequence length="102" mass="11289">MTSSNILFDVVLSNFACAQHISDFIYSITLDLLEASMNLLSKAECKDTCVVSVQTHGRCSDSHVYSKGPQQYLPVPSPLITRHSSPSSFSNIPLLHERHIPD</sequence>
<dbReference type="Proteomes" id="UP001469553">
    <property type="component" value="Unassembled WGS sequence"/>
</dbReference>
<comment type="caution">
    <text evidence="1">The sequence shown here is derived from an EMBL/GenBank/DDBJ whole genome shotgun (WGS) entry which is preliminary data.</text>
</comment>
<evidence type="ECO:0000313" key="2">
    <source>
        <dbReference type="Proteomes" id="UP001469553"/>
    </source>
</evidence>
<evidence type="ECO:0000313" key="1">
    <source>
        <dbReference type="EMBL" id="MEQ2313516.1"/>
    </source>
</evidence>
<organism evidence="1 2">
    <name type="scientific">Ameca splendens</name>
    <dbReference type="NCBI Taxonomy" id="208324"/>
    <lineage>
        <taxon>Eukaryota</taxon>
        <taxon>Metazoa</taxon>
        <taxon>Chordata</taxon>
        <taxon>Craniata</taxon>
        <taxon>Vertebrata</taxon>
        <taxon>Euteleostomi</taxon>
        <taxon>Actinopterygii</taxon>
        <taxon>Neopterygii</taxon>
        <taxon>Teleostei</taxon>
        <taxon>Neoteleostei</taxon>
        <taxon>Acanthomorphata</taxon>
        <taxon>Ovalentaria</taxon>
        <taxon>Atherinomorphae</taxon>
        <taxon>Cyprinodontiformes</taxon>
        <taxon>Goodeidae</taxon>
        <taxon>Ameca</taxon>
    </lineage>
</organism>
<name>A0ABV1A794_9TELE</name>